<dbReference type="Pfam" id="PF13671">
    <property type="entry name" value="AAA_33"/>
    <property type="match status" value="1"/>
</dbReference>
<reference evidence="2" key="1">
    <citation type="submission" date="2017-04" db="EMBL/GenBank/DDBJ databases">
        <authorList>
            <person name="Varghese N."/>
            <person name="Submissions S."/>
        </authorList>
    </citation>
    <scope>NUCLEOTIDE SEQUENCE [LARGE SCALE GENOMIC DNA]</scope>
    <source>
        <strain evidence="2">DSM 16537</strain>
    </source>
</reference>
<dbReference type="Gene3D" id="3.40.50.300">
    <property type="entry name" value="P-loop containing nucleotide triphosphate hydrolases"/>
    <property type="match status" value="1"/>
</dbReference>
<dbReference type="Proteomes" id="UP000192333">
    <property type="component" value="Chromosome I"/>
</dbReference>
<dbReference type="GO" id="GO:0016301">
    <property type="term" value="F:kinase activity"/>
    <property type="evidence" value="ECO:0007669"/>
    <property type="project" value="UniProtKB-KW"/>
</dbReference>
<keyword evidence="2" id="KW-1185">Reference proteome</keyword>
<keyword evidence="1" id="KW-0418">Kinase</keyword>
<protein>
    <submittedName>
        <fullName evidence="1">Gluconokinase</fullName>
    </submittedName>
</protein>
<dbReference type="PANTHER" id="PTHR43883:SF1">
    <property type="entry name" value="GLUCONOKINASE"/>
    <property type="match status" value="1"/>
</dbReference>
<dbReference type="InterPro" id="IPR027417">
    <property type="entry name" value="P-loop_NTPase"/>
</dbReference>
<proteinExistence type="predicted"/>
<dbReference type="AlphaFoldDB" id="A0A1W2H996"/>
<dbReference type="InterPro" id="IPR052732">
    <property type="entry name" value="Cell-binding_unc_protein"/>
</dbReference>
<dbReference type="STRING" id="758820.SAMN00777080_4104"/>
<keyword evidence="1" id="KW-0808">Transferase</keyword>
<evidence type="ECO:0000313" key="1">
    <source>
        <dbReference type="EMBL" id="SMD45453.1"/>
    </source>
</evidence>
<organism evidence="1 2">
    <name type="scientific">Aquiflexum balticum DSM 16537</name>
    <dbReference type="NCBI Taxonomy" id="758820"/>
    <lineage>
        <taxon>Bacteria</taxon>
        <taxon>Pseudomonadati</taxon>
        <taxon>Bacteroidota</taxon>
        <taxon>Cytophagia</taxon>
        <taxon>Cytophagales</taxon>
        <taxon>Cyclobacteriaceae</taxon>
        <taxon>Aquiflexum</taxon>
    </lineage>
</organism>
<sequence length="163" mass="18870">MGLPGSGKSFFAKRFAAKMGAEYISSDALRIEMGLRGKYLSKNKTDVYLKMAERAKDWIRKNKSVVLDATFFQKKYRELIYSIAEANQISLHLILVQADENIIQQRLSVPRKDSEADHSVYLKIKDKFEPIEKSFLLLDSTNENLEEILIKAHKYILRPNEQK</sequence>
<dbReference type="PANTHER" id="PTHR43883">
    <property type="entry name" value="SLR0207 PROTEIN"/>
    <property type="match status" value="1"/>
</dbReference>
<evidence type="ECO:0000313" key="2">
    <source>
        <dbReference type="Proteomes" id="UP000192333"/>
    </source>
</evidence>
<gene>
    <name evidence="1" type="ORF">SAMN00777080_4104</name>
</gene>
<dbReference type="EMBL" id="LT838813">
    <property type="protein sequence ID" value="SMD45453.1"/>
    <property type="molecule type" value="Genomic_DNA"/>
</dbReference>
<dbReference type="SUPFAM" id="SSF52540">
    <property type="entry name" value="P-loop containing nucleoside triphosphate hydrolases"/>
    <property type="match status" value="1"/>
</dbReference>
<name>A0A1W2H996_9BACT</name>
<accession>A0A1W2H996</accession>